<dbReference type="EMBL" id="PDKJ01000002">
    <property type="protein sequence ID" value="RXJ69590.1"/>
    <property type="molecule type" value="Genomic_DNA"/>
</dbReference>
<reference evidence="1 2" key="1">
    <citation type="submission" date="2017-10" db="EMBL/GenBank/DDBJ databases">
        <title>Genomics of the genus Arcobacter.</title>
        <authorList>
            <person name="Perez-Cataluna A."/>
            <person name="Figueras M.J."/>
        </authorList>
    </citation>
    <scope>NUCLEOTIDE SEQUENCE [LARGE SCALE GENOMIC DNA]</scope>
    <source>
        <strain evidence="1 2">CECT 8993</strain>
    </source>
</reference>
<gene>
    <name evidence="1" type="ORF">CRV08_02480</name>
</gene>
<protein>
    <recommendedName>
        <fullName evidence="3">Flagellar protein FlgJ N-terminal domain-containing protein</fullName>
    </recommendedName>
</protein>
<comment type="caution">
    <text evidence="1">The sequence shown here is derived from an EMBL/GenBank/DDBJ whole genome shotgun (WGS) entry which is preliminary data.</text>
</comment>
<evidence type="ECO:0008006" key="3">
    <source>
        <dbReference type="Google" id="ProtNLM"/>
    </source>
</evidence>
<name>A0A4Q0YG77_9BACT</name>
<dbReference type="Proteomes" id="UP000290172">
    <property type="component" value="Unassembled WGS sequence"/>
</dbReference>
<dbReference type="RefSeq" id="WP_128978731.1">
    <property type="nucleotide sequence ID" value="NZ_PDKJ01000002.1"/>
</dbReference>
<accession>A0A4Q0YG77</accession>
<evidence type="ECO:0000313" key="1">
    <source>
        <dbReference type="EMBL" id="RXJ69590.1"/>
    </source>
</evidence>
<sequence>MEINTSFPDVNMVKANSAKSYENIDTSKLEDEALRKVANDFEAFFMQQLLDVSLKDVNVAGEGNAGEIIKGMYTEAISSQSTGTVGISDLLYNFLSENNK</sequence>
<dbReference type="AlphaFoldDB" id="A0A4Q0YG77"/>
<proteinExistence type="predicted"/>
<organism evidence="1 2">
    <name type="scientific">Halarcobacter ebronensis</name>
    <dbReference type="NCBI Taxonomy" id="1462615"/>
    <lineage>
        <taxon>Bacteria</taxon>
        <taxon>Pseudomonadati</taxon>
        <taxon>Campylobacterota</taxon>
        <taxon>Epsilonproteobacteria</taxon>
        <taxon>Campylobacterales</taxon>
        <taxon>Arcobacteraceae</taxon>
        <taxon>Halarcobacter</taxon>
    </lineage>
</organism>
<evidence type="ECO:0000313" key="2">
    <source>
        <dbReference type="Proteomes" id="UP000290172"/>
    </source>
</evidence>